<comment type="caution">
    <text evidence="1">The sequence shown here is derived from an EMBL/GenBank/DDBJ whole genome shotgun (WGS) entry which is preliminary data.</text>
</comment>
<sequence length="138" mass="15082">MALRGFLALISVSTDMSARGQNLHIGHEGAARDVYLQSYLSSSTRVITPTHPQCTSPPKSKCCRFCSVSSYFFLKQSQSLEGLCSVMQSVAVLHPFTRMPDFSGNGCLGLPFYNKGLFNLRSFKAPKDTRCQTSTGSS</sequence>
<dbReference type="Proteomes" id="UP000827872">
    <property type="component" value="Linkage Group LG07"/>
</dbReference>
<name>A0ACB8ES54_9SAUR</name>
<gene>
    <name evidence="1" type="ORF">K3G42_025533</name>
</gene>
<organism evidence="1 2">
    <name type="scientific">Sphaerodactylus townsendi</name>
    <dbReference type="NCBI Taxonomy" id="933632"/>
    <lineage>
        <taxon>Eukaryota</taxon>
        <taxon>Metazoa</taxon>
        <taxon>Chordata</taxon>
        <taxon>Craniata</taxon>
        <taxon>Vertebrata</taxon>
        <taxon>Euteleostomi</taxon>
        <taxon>Lepidosauria</taxon>
        <taxon>Squamata</taxon>
        <taxon>Bifurcata</taxon>
        <taxon>Gekkota</taxon>
        <taxon>Sphaerodactylidae</taxon>
        <taxon>Sphaerodactylus</taxon>
    </lineage>
</organism>
<evidence type="ECO:0000313" key="1">
    <source>
        <dbReference type="EMBL" id="KAH7995437.1"/>
    </source>
</evidence>
<keyword evidence="2" id="KW-1185">Reference proteome</keyword>
<proteinExistence type="predicted"/>
<reference evidence="1" key="1">
    <citation type="submission" date="2021-08" db="EMBL/GenBank/DDBJ databases">
        <title>The first chromosome-level gecko genome reveals the dynamic sex chromosomes of Neotropical dwarf geckos (Sphaerodactylidae: Sphaerodactylus).</title>
        <authorList>
            <person name="Pinto B.J."/>
            <person name="Keating S.E."/>
            <person name="Gamble T."/>
        </authorList>
    </citation>
    <scope>NUCLEOTIDE SEQUENCE</scope>
    <source>
        <strain evidence="1">TG3544</strain>
    </source>
</reference>
<accession>A0ACB8ES54</accession>
<dbReference type="EMBL" id="CM037620">
    <property type="protein sequence ID" value="KAH7995437.1"/>
    <property type="molecule type" value="Genomic_DNA"/>
</dbReference>
<evidence type="ECO:0000313" key="2">
    <source>
        <dbReference type="Proteomes" id="UP000827872"/>
    </source>
</evidence>
<protein>
    <submittedName>
        <fullName evidence="1">Uncharacterized protein</fullName>
    </submittedName>
</protein>